<evidence type="ECO:0000259" key="3">
    <source>
        <dbReference type="Pfam" id="PF02894"/>
    </source>
</evidence>
<dbReference type="EC" id="1.1.1.18" evidence="4"/>
<comment type="similarity">
    <text evidence="1">Belongs to the Gfo/Idh/MocA family.</text>
</comment>
<dbReference type="PANTHER" id="PTHR43593:SF1">
    <property type="entry name" value="INOSITOL 2-DEHYDROGENASE"/>
    <property type="match status" value="1"/>
</dbReference>
<dbReference type="Proteomes" id="UP000262177">
    <property type="component" value="Chromosome"/>
</dbReference>
<dbReference type="PROSITE" id="PS51257">
    <property type="entry name" value="PROKAR_LIPOPROTEIN"/>
    <property type="match status" value="1"/>
</dbReference>
<sequence>MTAARASSTINHQQVNKGVSTMINVGFIGCGAMGRDHVRRITDKCGNAQVVGVYDTVLGNAKQAIEDNRLDATIYDSADALIDDPNVDAVVIASRNDVHLDPLLHTIAIGKPTFTEKPMTINGSDSWKVVEAEVAKGRKTIQVGFNWRFDPGYDAMKTFVGDGQIGSLLMAGMRHYNAQASTSYYGTDNVINDTLIHNFDVLHYMFDGDITSVEMKFARMNTLNPNGESLREPQLAIVEFSDGALATAEANVNCQYGYDIQCRLVGESGIISLPDVATPEVRKAGQISHAISSAWFDRFIEAYDREFDRFFANIEADRQPGGKEATAWDGYVANVVADAALDSLHHGGRIPVTLNEQPALYR</sequence>
<dbReference type="SUPFAM" id="SSF55347">
    <property type="entry name" value="Glyceraldehyde-3-phosphate dehydrogenase-like, C-terminal domain"/>
    <property type="match status" value="1"/>
</dbReference>
<dbReference type="Gene3D" id="3.40.50.720">
    <property type="entry name" value="NAD(P)-binding Rossmann-like Domain"/>
    <property type="match status" value="1"/>
</dbReference>
<evidence type="ECO:0000313" key="4">
    <source>
        <dbReference type="EMBL" id="BBA47417.1"/>
    </source>
</evidence>
<reference evidence="4 5" key="1">
    <citation type="journal article" date="2017" name="Biosci. Biotechnol. Biochem.">
        <title>Identification and characterization of a sulfoglycosidase from Bifidobacterium bifidum implicated in mucin glycan utilization.</title>
        <authorList>
            <person name="Katoh T."/>
            <person name="Maeshibu T."/>
            <person name="Kikkawa K."/>
            <person name="Gotoh A."/>
            <person name="Tomabechi Y."/>
            <person name="Nakamura M."/>
            <person name="Liao W.-H."/>
            <person name="Yamaguchi M."/>
            <person name="Ashida H."/>
            <person name="Yamamoto K."/>
            <person name="Katayama T."/>
        </authorList>
    </citation>
    <scope>NUCLEOTIDE SEQUENCE [LARGE SCALE GENOMIC DNA]</scope>
    <source>
        <strain evidence="4 5">JCM 7004</strain>
    </source>
</reference>
<accession>A0A286TB37</accession>
<evidence type="ECO:0000256" key="1">
    <source>
        <dbReference type="ARBA" id="ARBA00010928"/>
    </source>
</evidence>
<dbReference type="GO" id="GO:0000166">
    <property type="term" value="F:nucleotide binding"/>
    <property type="evidence" value="ECO:0007669"/>
    <property type="project" value="InterPro"/>
</dbReference>
<dbReference type="InterPro" id="IPR000683">
    <property type="entry name" value="Gfo/Idh/MocA-like_OxRdtase_N"/>
</dbReference>
<dbReference type="AlphaFoldDB" id="A0A286TB37"/>
<protein>
    <submittedName>
        <fullName evidence="4">Myo-inositol 2-dehydrogenase</fullName>
        <ecNumber evidence="4">1.1.1.18</ecNumber>
    </submittedName>
</protein>
<organism evidence="4 5">
    <name type="scientific">Bifidobacterium bifidum LMG 13195</name>
    <dbReference type="NCBI Taxonomy" id="1207542"/>
    <lineage>
        <taxon>Bacteria</taxon>
        <taxon>Bacillati</taxon>
        <taxon>Actinomycetota</taxon>
        <taxon>Actinomycetes</taxon>
        <taxon>Bifidobacteriales</taxon>
        <taxon>Bifidobacteriaceae</taxon>
        <taxon>Bifidobacterium</taxon>
    </lineage>
</organism>
<dbReference type="PANTHER" id="PTHR43593">
    <property type="match status" value="1"/>
</dbReference>
<gene>
    <name evidence="4" type="ORF">BBJK_00558</name>
</gene>
<dbReference type="SUPFAM" id="SSF51735">
    <property type="entry name" value="NAD(P)-binding Rossmann-fold domains"/>
    <property type="match status" value="1"/>
</dbReference>
<feature type="domain" description="Gfo/Idh/MocA-like oxidoreductase N-terminal" evidence="2">
    <location>
        <begin position="23"/>
        <end position="145"/>
    </location>
</feature>
<evidence type="ECO:0000259" key="2">
    <source>
        <dbReference type="Pfam" id="PF01408"/>
    </source>
</evidence>
<feature type="domain" description="Gfo/Idh/MocA-like oxidoreductase C-terminal" evidence="3">
    <location>
        <begin position="160"/>
        <end position="352"/>
    </location>
</feature>
<evidence type="ECO:0000313" key="5">
    <source>
        <dbReference type="Proteomes" id="UP000262177"/>
    </source>
</evidence>
<dbReference type="EMBL" id="AP018131">
    <property type="protein sequence ID" value="BBA47417.1"/>
    <property type="molecule type" value="Genomic_DNA"/>
</dbReference>
<dbReference type="InterPro" id="IPR050424">
    <property type="entry name" value="Gfo-Idh-MocA_inositol_DH"/>
</dbReference>
<dbReference type="Pfam" id="PF02894">
    <property type="entry name" value="GFO_IDH_MocA_C"/>
    <property type="match status" value="1"/>
</dbReference>
<proteinExistence type="inferred from homology"/>
<dbReference type="Pfam" id="PF01408">
    <property type="entry name" value="GFO_IDH_MocA"/>
    <property type="match status" value="1"/>
</dbReference>
<dbReference type="Gene3D" id="3.30.360.10">
    <property type="entry name" value="Dihydrodipicolinate Reductase, domain 2"/>
    <property type="match status" value="1"/>
</dbReference>
<dbReference type="InterPro" id="IPR004104">
    <property type="entry name" value="Gfo/Idh/MocA-like_OxRdtase_C"/>
</dbReference>
<dbReference type="InterPro" id="IPR036291">
    <property type="entry name" value="NAD(P)-bd_dom_sf"/>
</dbReference>
<keyword evidence="4" id="KW-0560">Oxidoreductase</keyword>
<dbReference type="GO" id="GO:0050112">
    <property type="term" value="F:inositol 2-dehydrogenase (NAD+) activity"/>
    <property type="evidence" value="ECO:0007669"/>
    <property type="project" value="UniProtKB-EC"/>
</dbReference>
<name>A0A286TB37_BIFBI</name>